<dbReference type="Pfam" id="PF02600">
    <property type="entry name" value="DsbB"/>
    <property type="match status" value="1"/>
</dbReference>
<dbReference type="PANTHER" id="PTHR36570">
    <property type="entry name" value="DISULFIDE BOND FORMATION PROTEIN B"/>
    <property type="match status" value="1"/>
</dbReference>
<dbReference type="InterPro" id="IPR003752">
    <property type="entry name" value="DiS_bond_form_DsbB/BdbC"/>
</dbReference>
<dbReference type="SUPFAM" id="SSF158442">
    <property type="entry name" value="DsbB-like"/>
    <property type="match status" value="1"/>
</dbReference>
<evidence type="ECO:0000256" key="1">
    <source>
        <dbReference type="ARBA" id="ARBA00004429"/>
    </source>
</evidence>
<dbReference type="AlphaFoldDB" id="A0A520MFZ1"/>
<dbReference type="Gene3D" id="1.20.1550.10">
    <property type="entry name" value="DsbB-like"/>
    <property type="match status" value="1"/>
</dbReference>
<dbReference type="GO" id="GO:0006457">
    <property type="term" value="P:protein folding"/>
    <property type="evidence" value="ECO:0007669"/>
    <property type="project" value="InterPro"/>
</dbReference>
<dbReference type="InterPro" id="IPR022920">
    <property type="entry name" value="Disulphide_bond_form_DsbB"/>
</dbReference>
<proteinExistence type="inferred from homology"/>
<dbReference type="InterPro" id="IPR023380">
    <property type="entry name" value="DsbB-like_sf"/>
</dbReference>
<dbReference type="GO" id="GO:0005886">
    <property type="term" value="C:plasma membrane"/>
    <property type="evidence" value="ECO:0007669"/>
    <property type="project" value="UniProtKB-SubCell"/>
</dbReference>
<keyword evidence="7 14" id="KW-0249">Electron transport</keyword>
<accession>A0A520MFZ1</accession>
<evidence type="ECO:0000256" key="5">
    <source>
        <dbReference type="ARBA" id="ARBA00022519"/>
    </source>
</evidence>
<comment type="subcellular location">
    <subcellularLocation>
        <location evidence="1">Cell inner membrane</location>
        <topology evidence="1">Multi-pass membrane protein</topology>
    </subcellularLocation>
    <subcellularLocation>
        <location evidence="14">Cell membrane</location>
        <topology evidence="14">Multi-pass membrane protein</topology>
    </subcellularLocation>
</comment>
<feature type="transmembrane region" description="Helical" evidence="15">
    <location>
        <begin position="7"/>
        <end position="29"/>
    </location>
</feature>
<feature type="transmembrane region" description="Helical" evidence="15">
    <location>
        <begin position="41"/>
        <end position="60"/>
    </location>
</feature>
<evidence type="ECO:0000256" key="2">
    <source>
        <dbReference type="ARBA" id="ARBA00008823"/>
    </source>
</evidence>
<evidence type="ECO:0000256" key="12">
    <source>
        <dbReference type="ARBA" id="ARBA00023186"/>
    </source>
</evidence>
<evidence type="ECO:0000256" key="9">
    <source>
        <dbReference type="ARBA" id="ARBA00023002"/>
    </source>
</evidence>
<reference evidence="16 17" key="1">
    <citation type="submission" date="2019-02" db="EMBL/GenBank/DDBJ databases">
        <title>Prokaryotic population dynamics and viral predation in marine succession experiment using metagenomics: the confinement effect.</title>
        <authorList>
            <person name="Haro-Moreno J.M."/>
            <person name="Rodriguez-Valera F."/>
            <person name="Lopez-Perez M."/>
        </authorList>
    </citation>
    <scope>NUCLEOTIDE SEQUENCE [LARGE SCALE GENOMIC DNA]</scope>
    <source>
        <strain evidence="16">MED-G170</strain>
    </source>
</reference>
<dbReference type="GO" id="GO:0009055">
    <property type="term" value="F:electron transfer activity"/>
    <property type="evidence" value="ECO:0007669"/>
    <property type="project" value="UniProtKB-UniRule"/>
</dbReference>
<evidence type="ECO:0000256" key="3">
    <source>
        <dbReference type="ARBA" id="ARBA00022448"/>
    </source>
</evidence>
<keyword evidence="10 14" id="KW-0472">Membrane</keyword>
<keyword evidence="12 14" id="KW-0143">Chaperone</keyword>
<sequence>MLYPNNRFVSLSVALGCGALLLVAVLYFQEHLGLEPCYLCITQRVFVAIVGIIFLCAAIHNPNPRGQKIYAGLGLVGAIGGSYFSAKQLWLQNLPEDNIPTCGPPVDYLFDVFPASEVITMLIRGDGNCAKVQWELLGVSMPGWVLLMFVAMAGVGIFQLLRKD</sequence>
<comment type="caution">
    <text evidence="14">Lacks conserved residue(s) required for the propagation of feature annotation.</text>
</comment>
<evidence type="ECO:0000256" key="6">
    <source>
        <dbReference type="ARBA" id="ARBA00022692"/>
    </source>
</evidence>
<gene>
    <name evidence="14" type="primary">dsbB</name>
    <name evidence="16" type="ORF">EVB03_05835</name>
</gene>
<dbReference type="InterPro" id="IPR050183">
    <property type="entry name" value="DsbB"/>
</dbReference>
<feature type="topological domain" description="Periplasmic" evidence="14">
    <location>
        <begin position="28"/>
        <end position="45"/>
    </location>
</feature>
<comment type="caution">
    <text evidence="16">The sequence shown here is derived from an EMBL/GenBank/DDBJ whole genome shotgun (WGS) entry which is preliminary data.</text>
</comment>
<evidence type="ECO:0000256" key="7">
    <source>
        <dbReference type="ARBA" id="ARBA00022982"/>
    </source>
</evidence>
<organism evidence="16 17">
    <name type="scientific">SAR92 clade bacterium</name>
    <dbReference type="NCBI Taxonomy" id="2315479"/>
    <lineage>
        <taxon>Bacteria</taxon>
        <taxon>Pseudomonadati</taxon>
        <taxon>Pseudomonadota</taxon>
        <taxon>Gammaproteobacteria</taxon>
        <taxon>Cellvibrionales</taxon>
        <taxon>Porticoccaceae</taxon>
        <taxon>SAR92 clade</taxon>
    </lineage>
</organism>
<dbReference type="PANTHER" id="PTHR36570:SF3">
    <property type="entry name" value="DISULFIDE BOND FORMATION PROTEIN B"/>
    <property type="match status" value="1"/>
</dbReference>
<name>A0A520MFZ1_9GAMM</name>
<feature type="topological domain" description="Cytoplasmic" evidence="14">
    <location>
        <begin position="163"/>
        <end position="164"/>
    </location>
</feature>
<feature type="disulfide bond" description="Redox-active" evidence="14">
    <location>
        <begin position="37"/>
        <end position="40"/>
    </location>
</feature>
<keyword evidence="6 14" id="KW-0812">Transmembrane</keyword>
<comment type="function">
    <text evidence="14">Required for disulfide bond formation in some periplasmic proteins. Acts by oxidizing the DsbA protein.</text>
</comment>
<keyword evidence="9 14" id="KW-0560">Oxidoreductase</keyword>
<dbReference type="HAMAP" id="MF_00286">
    <property type="entry name" value="DsbB"/>
    <property type="match status" value="1"/>
</dbReference>
<keyword evidence="4 14" id="KW-1003">Cell membrane</keyword>
<feature type="transmembrane region" description="Helical" evidence="15">
    <location>
        <begin position="141"/>
        <end position="161"/>
    </location>
</feature>
<keyword evidence="11 14" id="KW-1015">Disulfide bond</keyword>
<evidence type="ECO:0000313" key="16">
    <source>
        <dbReference type="EMBL" id="RZO20117.1"/>
    </source>
</evidence>
<evidence type="ECO:0000256" key="15">
    <source>
        <dbReference type="SAM" id="Phobius"/>
    </source>
</evidence>
<evidence type="ECO:0000256" key="14">
    <source>
        <dbReference type="HAMAP-Rule" id="MF_00286"/>
    </source>
</evidence>
<protein>
    <recommendedName>
        <fullName evidence="14">Disulfide bond formation protein B</fullName>
    </recommendedName>
    <alternativeName>
        <fullName evidence="14">Disulfide oxidoreductase</fullName>
    </alternativeName>
</protein>
<evidence type="ECO:0000256" key="10">
    <source>
        <dbReference type="ARBA" id="ARBA00023136"/>
    </source>
</evidence>
<dbReference type="GO" id="GO:0015035">
    <property type="term" value="F:protein-disulfide reductase activity"/>
    <property type="evidence" value="ECO:0007669"/>
    <property type="project" value="UniProtKB-UniRule"/>
</dbReference>
<keyword evidence="5" id="KW-0997">Cell inner membrane</keyword>
<keyword evidence="13 14" id="KW-0676">Redox-active center</keyword>
<keyword evidence="8 14" id="KW-1133">Transmembrane helix</keyword>
<keyword evidence="3 14" id="KW-0813">Transport</keyword>
<evidence type="ECO:0000256" key="4">
    <source>
        <dbReference type="ARBA" id="ARBA00022475"/>
    </source>
</evidence>
<comment type="similarity">
    <text evidence="2 14">Belongs to the DsbB family.</text>
</comment>
<evidence type="ECO:0000256" key="13">
    <source>
        <dbReference type="ARBA" id="ARBA00023284"/>
    </source>
</evidence>
<dbReference type="Proteomes" id="UP000315889">
    <property type="component" value="Unassembled WGS sequence"/>
</dbReference>
<evidence type="ECO:0000313" key="17">
    <source>
        <dbReference type="Proteomes" id="UP000315889"/>
    </source>
</evidence>
<evidence type="ECO:0000256" key="8">
    <source>
        <dbReference type="ARBA" id="ARBA00022989"/>
    </source>
</evidence>
<evidence type="ECO:0000256" key="11">
    <source>
        <dbReference type="ARBA" id="ARBA00023157"/>
    </source>
</evidence>
<feature type="topological domain" description="Cytoplasmic" evidence="14">
    <location>
        <begin position="63"/>
        <end position="68"/>
    </location>
</feature>
<feature type="topological domain" description="Cytoplasmic" evidence="14">
    <location>
        <begin position="1"/>
        <end position="9"/>
    </location>
</feature>
<feature type="transmembrane region" description="Helical" evidence="15">
    <location>
        <begin position="69"/>
        <end position="86"/>
    </location>
</feature>
<dbReference type="EMBL" id="SHBP01000006">
    <property type="protein sequence ID" value="RZO20117.1"/>
    <property type="molecule type" value="Genomic_DNA"/>
</dbReference>